<gene>
    <name evidence="1" type="ORF">GMARGA_LOCUS39959</name>
</gene>
<proteinExistence type="predicted"/>
<accession>A0ABN7X7D8</accession>
<sequence length="74" mass="8506">MSVSDLSPSSRKRKKNSRIRSGFIGGWLRRLGFHYENLYLDVVGSNKSARFRVRFAIFGQMELGGQMVKNRVLV</sequence>
<evidence type="ECO:0000313" key="2">
    <source>
        <dbReference type="Proteomes" id="UP000789901"/>
    </source>
</evidence>
<dbReference type="Proteomes" id="UP000789901">
    <property type="component" value="Unassembled WGS sequence"/>
</dbReference>
<protein>
    <submittedName>
        <fullName evidence="1">9006_t:CDS:1</fullName>
    </submittedName>
</protein>
<dbReference type="EMBL" id="CAJVQB010098826">
    <property type="protein sequence ID" value="CAG8849953.1"/>
    <property type="molecule type" value="Genomic_DNA"/>
</dbReference>
<organism evidence="1 2">
    <name type="scientific">Gigaspora margarita</name>
    <dbReference type="NCBI Taxonomy" id="4874"/>
    <lineage>
        <taxon>Eukaryota</taxon>
        <taxon>Fungi</taxon>
        <taxon>Fungi incertae sedis</taxon>
        <taxon>Mucoromycota</taxon>
        <taxon>Glomeromycotina</taxon>
        <taxon>Glomeromycetes</taxon>
        <taxon>Diversisporales</taxon>
        <taxon>Gigasporaceae</taxon>
        <taxon>Gigaspora</taxon>
    </lineage>
</organism>
<keyword evidence="2" id="KW-1185">Reference proteome</keyword>
<evidence type="ECO:0000313" key="1">
    <source>
        <dbReference type="EMBL" id="CAG8849953.1"/>
    </source>
</evidence>
<feature type="non-terminal residue" evidence="1">
    <location>
        <position position="74"/>
    </location>
</feature>
<name>A0ABN7X7D8_GIGMA</name>
<comment type="caution">
    <text evidence="1">The sequence shown here is derived from an EMBL/GenBank/DDBJ whole genome shotgun (WGS) entry which is preliminary data.</text>
</comment>
<reference evidence="1 2" key="1">
    <citation type="submission" date="2021-06" db="EMBL/GenBank/DDBJ databases">
        <authorList>
            <person name="Kallberg Y."/>
            <person name="Tangrot J."/>
            <person name="Rosling A."/>
        </authorList>
    </citation>
    <scope>NUCLEOTIDE SEQUENCE [LARGE SCALE GENOMIC DNA]</scope>
    <source>
        <strain evidence="1 2">120-4 pot B 10/14</strain>
    </source>
</reference>
<feature type="non-terminal residue" evidence="1">
    <location>
        <position position="1"/>
    </location>
</feature>